<gene>
    <name evidence="2" type="ORF">BamIOP4010DRAFT_0599</name>
</gene>
<dbReference type="PATRIC" id="fig|396596.7.peg.7381"/>
<accession>B1F990</accession>
<protein>
    <recommendedName>
        <fullName evidence="4">Transcriptional regulator, LuxR family</fullName>
    </recommendedName>
</protein>
<evidence type="ECO:0000313" key="2">
    <source>
        <dbReference type="EMBL" id="EDT05862.1"/>
    </source>
</evidence>
<dbReference type="Gene3D" id="3.30.450.80">
    <property type="entry name" value="Transcription factor LuxR-like, autoinducer-binding domain"/>
    <property type="match status" value="1"/>
</dbReference>
<evidence type="ECO:0000313" key="3">
    <source>
        <dbReference type="Proteomes" id="UP000005463"/>
    </source>
</evidence>
<reference evidence="2 3" key="1">
    <citation type="submission" date="2008-03" db="EMBL/GenBank/DDBJ databases">
        <title>Sequencing of the draft genome and assembly of Burkholderia ambifaria IOP40-10.</title>
        <authorList>
            <consortium name="US DOE Joint Genome Institute (JGI-PGF)"/>
            <person name="Copeland A."/>
            <person name="Lucas S."/>
            <person name="Lapidus A."/>
            <person name="Glavina del Rio T."/>
            <person name="Dalin E."/>
            <person name="Tice H."/>
            <person name="Bruce D."/>
            <person name="Goodwin L."/>
            <person name="Pitluck S."/>
            <person name="Larimer F."/>
            <person name="Land M.L."/>
            <person name="Hauser L."/>
            <person name="Tiedje J."/>
            <person name="Richardson P."/>
        </authorList>
    </citation>
    <scope>NUCLEOTIDE SEQUENCE [LARGE SCALE GENOMIC DNA]</scope>
    <source>
        <strain evidence="2 3">IOP40-10</strain>
    </source>
</reference>
<dbReference type="GO" id="GO:0003677">
    <property type="term" value="F:DNA binding"/>
    <property type="evidence" value="ECO:0007669"/>
    <property type="project" value="InterPro"/>
</dbReference>
<dbReference type="InterPro" id="IPR036693">
    <property type="entry name" value="TF_LuxR_autoind-bd_dom_sf"/>
</dbReference>
<organism evidence="2 3">
    <name type="scientific">Burkholderia ambifaria IOP40-10</name>
    <dbReference type="NCBI Taxonomy" id="396596"/>
    <lineage>
        <taxon>Bacteria</taxon>
        <taxon>Pseudomonadati</taxon>
        <taxon>Pseudomonadota</taxon>
        <taxon>Betaproteobacteria</taxon>
        <taxon>Burkholderiales</taxon>
        <taxon>Burkholderiaceae</taxon>
        <taxon>Burkholderia</taxon>
        <taxon>Burkholderia cepacia complex</taxon>
    </lineage>
</organism>
<dbReference type="EMBL" id="ABLC01000006">
    <property type="protein sequence ID" value="EDT05862.1"/>
    <property type="molecule type" value="Genomic_DNA"/>
</dbReference>
<dbReference type="AlphaFoldDB" id="B1F990"/>
<dbReference type="GO" id="GO:0006355">
    <property type="term" value="P:regulation of DNA-templated transcription"/>
    <property type="evidence" value="ECO:0007669"/>
    <property type="project" value="InterPro"/>
</dbReference>
<dbReference type="SUPFAM" id="SSF46894">
    <property type="entry name" value="C-terminal effector domain of the bipartite response regulators"/>
    <property type="match status" value="1"/>
</dbReference>
<dbReference type="InterPro" id="IPR016032">
    <property type="entry name" value="Sig_transdc_resp-reg_C-effctor"/>
</dbReference>
<dbReference type="RefSeq" id="WP_006749816.1">
    <property type="nucleotide sequence ID" value="NZ_ABLC01000006.1"/>
</dbReference>
<dbReference type="Proteomes" id="UP000005463">
    <property type="component" value="Unassembled WGS sequence"/>
</dbReference>
<comment type="caution">
    <text evidence="2">The sequence shown here is derived from an EMBL/GenBank/DDBJ whole genome shotgun (WGS) entry which is preliminary data.</text>
</comment>
<name>B1F990_9BURK</name>
<evidence type="ECO:0008006" key="4">
    <source>
        <dbReference type="Google" id="ProtNLM"/>
    </source>
</evidence>
<feature type="region of interest" description="Disordered" evidence="1">
    <location>
        <begin position="1"/>
        <end position="21"/>
    </location>
</feature>
<dbReference type="SUPFAM" id="SSF75516">
    <property type="entry name" value="Pheromone-binding domain of LuxR-like quorum-sensing transcription factors"/>
    <property type="match status" value="1"/>
</dbReference>
<sequence length="342" mass="38117">MNRELHQLFSDTSDHVGSAPRIPVRDGSIALRLIDGRERGVLLQRIHTRRDGSVVVLLFDGSDRAQLTEFLENDPYNDVLAPQYRAIVDSVERRQHRSASVRPIASVADCYSELDVLALMRTVCATRGGTYALFHWLSMSATSPVAGGVIDTHVILAACPPNWLQVYERRVVTDPVLEYARSNVMPARGFESFGSSNGPWFAREAALYGLRSNVFLPANRGSDEGKVFGLLHVSSSEARPAGEDTIWQGQRELRGLAEELLDWPAIRFRRAAAAQYQLSDAERIVLQWIRRGGDATHAAADLALTQRQIYRLYKSIKIKMGRDDIRACARMASDAGLIDRVD</sequence>
<proteinExistence type="predicted"/>
<evidence type="ECO:0000256" key="1">
    <source>
        <dbReference type="SAM" id="MobiDB-lite"/>
    </source>
</evidence>